<evidence type="ECO:0000256" key="1">
    <source>
        <dbReference type="PROSITE-ProRule" id="PRU00325"/>
    </source>
</evidence>
<dbReference type="RefSeq" id="WP_191703182.1">
    <property type="nucleotide sequence ID" value="NZ_JACSPW010000004.1"/>
</dbReference>
<proteinExistence type="predicted"/>
<gene>
    <name evidence="3" type="ORF">H9632_05825</name>
</gene>
<organism evidence="3 4">
    <name type="scientific">Solibacillus merdavium</name>
    <dbReference type="NCBI Taxonomy" id="2762218"/>
    <lineage>
        <taxon>Bacteria</taxon>
        <taxon>Bacillati</taxon>
        <taxon>Bacillota</taxon>
        <taxon>Bacilli</taxon>
        <taxon>Bacillales</taxon>
        <taxon>Caryophanaceae</taxon>
        <taxon>Solibacillus</taxon>
    </lineage>
</organism>
<evidence type="ECO:0000313" key="4">
    <source>
        <dbReference type="Proteomes" id="UP000600565"/>
    </source>
</evidence>
<comment type="caution">
    <text evidence="3">The sequence shown here is derived from an EMBL/GenBank/DDBJ whole genome shotgun (WGS) entry which is preliminary data.</text>
</comment>
<dbReference type="InterPro" id="IPR007527">
    <property type="entry name" value="Znf_SWIM"/>
</dbReference>
<keyword evidence="1" id="KW-0862">Zinc</keyword>
<reference evidence="3 4" key="1">
    <citation type="submission" date="2020-08" db="EMBL/GenBank/DDBJ databases">
        <title>A Genomic Blueprint of the Chicken Gut Microbiome.</title>
        <authorList>
            <person name="Gilroy R."/>
            <person name="Ravi A."/>
            <person name="Getino M."/>
            <person name="Pursley I."/>
            <person name="Horton D.L."/>
            <person name="Alikhan N.-F."/>
            <person name="Baker D."/>
            <person name="Gharbi K."/>
            <person name="Hall N."/>
            <person name="Watson M."/>
            <person name="Adriaenssens E.M."/>
            <person name="Foster-Nyarko E."/>
            <person name="Jarju S."/>
            <person name="Secka A."/>
            <person name="Antonio M."/>
            <person name="Oren A."/>
            <person name="Chaudhuri R."/>
            <person name="La Ragione R.M."/>
            <person name="Hildebrand F."/>
            <person name="Pallen M.J."/>
        </authorList>
    </citation>
    <scope>NUCLEOTIDE SEQUENCE [LARGE SCALE GENOMIC DNA]</scope>
    <source>
        <strain evidence="3 4">Sa1YVA6</strain>
    </source>
</reference>
<keyword evidence="4" id="KW-1185">Reference proteome</keyword>
<dbReference type="Proteomes" id="UP000600565">
    <property type="component" value="Unassembled WGS sequence"/>
</dbReference>
<protein>
    <recommendedName>
        <fullName evidence="2">SWIM-type domain-containing protein</fullName>
    </recommendedName>
</protein>
<keyword evidence="1" id="KW-0479">Metal-binding</keyword>
<dbReference type="EMBL" id="JACSPW010000004">
    <property type="protein sequence ID" value="MBD8032579.1"/>
    <property type="molecule type" value="Genomic_DNA"/>
</dbReference>
<evidence type="ECO:0000313" key="3">
    <source>
        <dbReference type="EMBL" id="MBD8032579.1"/>
    </source>
</evidence>
<dbReference type="PROSITE" id="PS50966">
    <property type="entry name" value="ZF_SWIM"/>
    <property type="match status" value="1"/>
</dbReference>
<sequence>MSLTFSEIAHAHKDFIQHTLQTFEDQLHPSADEDAELVTRAMFSIRNQAIKPPHYSTFSQILVCQIQDVNTAEVTINFPQKQISCSCPKTELCRHQLATILKLSQYFISLQQWLSNWRSKKSIPLHSLAAARSPENWQRMADEVLNYAVKGPQPIEPYALSALNESIRSKIQRHRPYEQEWQELYQLFMDIAILKHFLLHAVKTKTDMEHHYFQFFLENTLSRIQRSIDALSKTTRLFATEPFYDALQQSVRDILFIEKGAKSFRLTLYLQFWTKLFDEKKRITNELIILEQSSDIETDLDLDVVLAIFYILLGSTSPLERVTEILDEDNVESFIEVAQYALHKGYVDEAAIILKKALPLLQTFVQDNLLPIRRQKFIRKLDKLYGQISLTEEEELGLYASFGRYGIESFSNYLLRHNRFDQWVALHQLYKSSIPYLEQCGLKDVVAQSPEIALPLYHYYAMEEIQQKSRQNYKQAVRIWRAMKNASKKAGKLDYFTSYIEAVQQQFKRLRALQEEMNKSNLLG</sequence>
<evidence type="ECO:0000259" key="2">
    <source>
        <dbReference type="PROSITE" id="PS50966"/>
    </source>
</evidence>
<name>A0ABR8XKW7_9BACL</name>
<feature type="domain" description="SWIM-type" evidence="2">
    <location>
        <begin position="72"/>
        <end position="104"/>
    </location>
</feature>
<keyword evidence="1" id="KW-0863">Zinc-finger</keyword>
<accession>A0ABR8XKW7</accession>